<dbReference type="GO" id="GO:0071897">
    <property type="term" value="P:DNA biosynthetic process"/>
    <property type="evidence" value="ECO:0007669"/>
    <property type="project" value="UniProtKB-ARBA"/>
</dbReference>
<dbReference type="InterPro" id="IPR043502">
    <property type="entry name" value="DNA/RNA_pol_sf"/>
</dbReference>
<sequence length="178" mass="19959">MKQQPILFVPGAEVSRVGMRMPEFTPADPELWFSIVDRSFLATGITVDATKFGYALIMVDLKNIRLVDQLTNLTAAGCCAQCSVPSVKTVNGTTPYHELLTHYSEITRSEGRPSEIKHDTKHYIETTPGPPVVCRPRRLALERSAKKEFEKMMEAGIARPSRSSWASPLHLMQKKNEE</sequence>
<dbReference type="Pfam" id="PF23055">
    <property type="entry name" value="DUF7041"/>
    <property type="match status" value="1"/>
</dbReference>
<protein>
    <recommendedName>
        <fullName evidence="1">DUF7041 domain-containing protein</fullName>
    </recommendedName>
</protein>
<dbReference type="Proteomes" id="UP000078542">
    <property type="component" value="Unassembled WGS sequence"/>
</dbReference>
<dbReference type="EMBL" id="KQ977533">
    <property type="protein sequence ID" value="KYN02072.1"/>
    <property type="molecule type" value="Genomic_DNA"/>
</dbReference>
<name>A0A151II38_9HYME</name>
<reference evidence="2 3" key="1">
    <citation type="submission" date="2016-03" db="EMBL/GenBank/DDBJ databases">
        <title>Cyphomyrmex costatus WGS genome.</title>
        <authorList>
            <person name="Nygaard S."/>
            <person name="Hu H."/>
            <person name="Boomsma J."/>
            <person name="Zhang G."/>
        </authorList>
    </citation>
    <scope>NUCLEOTIDE SEQUENCE [LARGE SCALE GENOMIC DNA]</scope>
    <source>
        <strain evidence="2">MS0001</strain>
        <tissue evidence="2">Whole body</tissue>
    </source>
</reference>
<accession>A0A151II38</accession>
<proteinExistence type="predicted"/>
<feature type="domain" description="DUF7041" evidence="1">
    <location>
        <begin position="21"/>
        <end position="67"/>
    </location>
</feature>
<dbReference type="AlphaFoldDB" id="A0A151II38"/>
<dbReference type="InterPro" id="IPR055469">
    <property type="entry name" value="DUF7041"/>
</dbReference>
<dbReference type="SUPFAM" id="SSF56672">
    <property type="entry name" value="DNA/RNA polymerases"/>
    <property type="match status" value="1"/>
</dbReference>
<evidence type="ECO:0000313" key="3">
    <source>
        <dbReference type="Proteomes" id="UP000078542"/>
    </source>
</evidence>
<gene>
    <name evidence="2" type="ORF">ALC62_07120</name>
</gene>
<organism evidence="2 3">
    <name type="scientific">Cyphomyrmex costatus</name>
    <dbReference type="NCBI Taxonomy" id="456900"/>
    <lineage>
        <taxon>Eukaryota</taxon>
        <taxon>Metazoa</taxon>
        <taxon>Ecdysozoa</taxon>
        <taxon>Arthropoda</taxon>
        <taxon>Hexapoda</taxon>
        <taxon>Insecta</taxon>
        <taxon>Pterygota</taxon>
        <taxon>Neoptera</taxon>
        <taxon>Endopterygota</taxon>
        <taxon>Hymenoptera</taxon>
        <taxon>Apocrita</taxon>
        <taxon>Aculeata</taxon>
        <taxon>Formicoidea</taxon>
        <taxon>Formicidae</taxon>
        <taxon>Myrmicinae</taxon>
        <taxon>Cyphomyrmex</taxon>
    </lineage>
</organism>
<dbReference type="STRING" id="456900.A0A151II38"/>
<evidence type="ECO:0000259" key="1">
    <source>
        <dbReference type="Pfam" id="PF23055"/>
    </source>
</evidence>
<dbReference type="Gene3D" id="3.10.10.10">
    <property type="entry name" value="HIV Type 1 Reverse Transcriptase, subunit A, domain 1"/>
    <property type="match status" value="1"/>
</dbReference>
<evidence type="ECO:0000313" key="2">
    <source>
        <dbReference type="EMBL" id="KYN02072.1"/>
    </source>
</evidence>
<keyword evidence="3" id="KW-1185">Reference proteome</keyword>